<evidence type="ECO:0000256" key="5">
    <source>
        <dbReference type="ARBA" id="ARBA00022692"/>
    </source>
</evidence>
<dbReference type="GO" id="GO:0005886">
    <property type="term" value="C:plasma membrane"/>
    <property type="evidence" value="ECO:0007669"/>
    <property type="project" value="UniProtKB-SubCell"/>
</dbReference>
<comment type="subcellular location">
    <subcellularLocation>
        <location evidence="1">Cell membrane</location>
        <topology evidence="1">Multi-pass membrane protein</topology>
    </subcellularLocation>
</comment>
<dbReference type="CDD" id="cd06550">
    <property type="entry name" value="TM_ABC_iron-siderophores_like"/>
    <property type="match status" value="1"/>
</dbReference>
<organism evidence="9 10">
    <name type="scientific">Agromyces archimandritae</name>
    <dbReference type="NCBI Taxonomy" id="2781962"/>
    <lineage>
        <taxon>Bacteria</taxon>
        <taxon>Bacillati</taxon>
        <taxon>Actinomycetota</taxon>
        <taxon>Actinomycetes</taxon>
        <taxon>Micrococcales</taxon>
        <taxon>Microbacteriaceae</taxon>
        <taxon>Agromyces</taxon>
    </lineage>
</organism>
<evidence type="ECO:0000313" key="9">
    <source>
        <dbReference type="EMBL" id="QTX04940.1"/>
    </source>
</evidence>
<evidence type="ECO:0000256" key="3">
    <source>
        <dbReference type="ARBA" id="ARBA00022448"/>
    </source>
</evidence>
<evidence type="ECO:0000256" key="2">
    <source>
        <dbReference type="ARBA" id="ARBA00007935"/>
    </source>
</evidence>
<feature type="transmembrane region" description="Helical" evidence="8">
    <location>
        <begin position="30"/>
        <end position="52"/>
    </location>
</feature>
<dbReference type="PANTHER" id="PTHR30472">
    <property type="entry name" value="FERRIC ENTEROBACTIN TRANSPORT SYSTEM PERMEASE PROTEIN"/>
    <property type="match status" value="1"/>
</dbReference>
<dbReference type="AlphaFoldDB" id="A0A975INV0"/>
<dbReference type="GO" id="GO:0033214">
    <property type="term" value="P:siderophore-iron import into cell"/>
    <property type="evidence" value="ECO:0007669"/>
    <property type="project" value="TreeGrafter"/>
</dbReference>
<keyword evidence="6 8" id="KW-1133">Transmembrane helix</keyword>
<reference evidence="9" key="1">
    <citation type="submission" date="2021-03" db="EMBL/GenBank/DDBJ databases">
        <title>Agromyces archimandritus sp. nov., isolated from the cockroach Archimandrita tessellata.</title>
        <authorList>
            <person name="Guzman J."/>
            <person name="Ortuzar M."/>
            <person name="Poehlein A."/>
            <person name="Daniel R."/>
            <person name="Trujillo M."/>
            <person name="Vilcinskas A."/>
        </authorList>
    </citation>
    <scope>NUCLEOTIDE SEQUENCE</scope>
    <source>
        <strain evidence="9">G127AT</strain>
    </source>
</reference>
<keyword evidence="4" id="KW-1003">Cell membrane</keyword>
<dbReference type="GO" id="GO:0022857">
    <property type="term" value="F:transmembrane transporter activity"/>
    <property type="evidence" value="ECO:0007669"/>
    <property type="project" value="InterPro"/>
</dbReference>
<keyword evidence="3" id="KW-0813">Transport</keyword>
<feature type="transmembrane region" description="Helical" evidence="8">
    <location>
        <begin position="336"/>
        <end position="354"/>
    </location>
</feature>
<sequence>MTSTPIATAAAAPDAPPAAPAPPRPLARPGAAAIAIGVGVLAVAASIALAVLSTTVGTTLYSPATVWQAIMAFDPTDDAHLLIVLRRLPRAFLALIVGAALGAAGVLMQSITRNALAEPGLLGVNAGAAAAVAIAITAFGVTAPAGYLVFAVAGAAVAGAAVLVLGGARRGMDPIRLVLAGAATSVVLGALMHIIVVNADEHLFDRYRNWMIGSLQGRDLDVLVPAGLLVAAGLVIAVILARSLDAAALGPDVARALGVRPGLLWTAAGLGIVLLAGGATAAAGPVAFIGLTAPHVARALVGSGHRRMLPAAALIAALFLLVADVLGRVVALPGEVGVGIMAAILGGPFFIALVRRRKLVLG</sequence>
<comment type="similarity">
    <text evidence="2">Belongs to the binding-protein-dependent transport system permease family. FecCD subfamily.</text>
</comment>
<dbReference type="KEGG" id="aarc:G127AT_01415"/>
<evidence type="ECO:0000313" key="10">
    <source>
        <dbReference type="Proteomes" id="UP000671914"/>
    </source>
</evidence>
<feature type="transmembrane region" description="Helical" evidence="8">
    <location>
        <begin position="177"/>
        <end position="199"/>
    </location>
</feature>
<feature type="transmembrane region" description="Helical" evidence="8">
    <location>
        <begin position="264"/>
        <end position="291"/>
    </location>
</feature>
<feature type="transmembrane region" description="Helical" evidence="8">
    <location>
        <begin position="120"/>
        <end position="140"/>
    </location>
</feature>
<feature type="transmembrane region" description="Helical" evidence="8">
    <location>
        <begin position="311"/>
        <end position="330"/>
    </location>
</feature>
<dbReference type="Proteomes" id="UP000671914">
    <property type="component" value="Chromosome"/>
</dbReference>
<dbReference type="InterPro" id="IPR000522">
    <property type="entry name" value="ABC_transptr_permease_BtuC"/>
</dbReference>
<evidence type="ECO:0000256" key="6">
    <source>
        <dbReference type="ARBA" id="ARBA00022989"/>
    </source>
</evidence>
<dbReference type="EMBL" id="CP071696">
    <property type="protein sequence ID" value="QTX04940.1"/>
    <property type="molecule type" value="Genomic_DNA"/>
</dbReference>
<proteinExistence type="inferred from homology"/>
<keyword evidence="10" id="KW-1185">Reference proteome</keyword>
<feature type="transmembrane region" description="Helical" evidence="8">
    <location>
        <begin position="91"/>
        <end position="108"/>
    </location>
</feature>
<gene>
    <name evidence="9" type="ORF">G127AT_01415</name>
</gene>
<feature type="transmembrane region" description="Helical" evidence="8">
    <location>
        <begin position="220"/>
        <end position="244"/>
    </location>
</feature>
<dbReference type="Pfam" id="PF01032">
    <property type="entry name" value="FecCD"/>
    <property type="match status" value="1"/>
</dbReference>
<evidence type="ECO:0000256" key="7">
    <source>
        <dbReference type="ARBA" id="ARBA00023136"/>
    </source>
</evidence>
<accession>A0A975INV0</accession>
<dbReference type="SUPFAM" id="SSF81345">
    <property type="entry name" value="ABC transporter involved in vitamin B12 uptake, BtuC"/>
    <property type="match status" value="1"/>
</dbReference>
<dbReference type="Gene3D" id="1.10.3470.10">
    <property type="entry name" value="ABC transporter involved in vitamin B12 uptake, BtuC"/>
    <property type="match status" value="1"/>
</dbReference>
<protein>
    <submittedName>
        <fullName evidence="9">Iron ABC transporter permease</fullName>
    </submittedName>
</protein>
<feature type="transmembrane region" description="Helical" evidence="8">
    <location>
        <begin position="147"/>
        <end position="165"/>
    </location>
</feature>
<dbReference type="PANTHER" id="PTHR30472:SF1">
    <property type="entry name" value="FE(3+) DICITRATE TRANSPORT SYSTEM PERMEASE PROTEIN FECC-RELATED"/>
    <property type="match status" value="1"/>
</dbReference>
<evidence type="ECO:0000256" key="1">
    <source>
        <dbReference type="ARBA" id="ARBA00004651"/>
    </source>
</evidence>
<evidence type="ECO:0000256" key="8">
    <source>
        <dbReference type="SAM" id="Phobius"/>
    </source>
</evidence>
<keyword evidence="7 8" id="KW-0472">Membrane</keyword>
<keyword evidence="5 8" id="KW-0812">Transmembrane</keyword>
<evidence type="ECO:0000256" key="4">
    <source>
        <dbReference type="ARBA" id="ARBA00022475"/>
    </source>
</evidence>
<name>A0A975INV0_9MICO</name>
<dbReference type="InterPro" id="IPR037294">
    <property type="entry name" value="ABC_BtuC-like"/>
</dbReference>
<dbReference type="RefSeq" id="WP_210899067.1">
    <property type="nucleotide sequence ID" value="NZ_CP071696.1"/>
</dbReference>